<dbReference type="Proteomes" id="UP000241074">
    <property type="component" value="Chromosome"/>
</dbReference>
<reference evidence="2 3" key="2">
    <citation type="submission" date="2018-03" db="EMBL/GenBank/DDBJ databases">
        <authorList>
            <person name="Keele B.F."/>
        </authorList>
    </citation>
    <scope>NUCLEOTIDE SEQUENCE [LARGE SCALE GENOMIC DNA]</scope>
    <source>
        <strain evidence="2 3">D13</strain>
    </source>
</reference>
<feature type="domain" description="KAP NTPase" evidence="1">
    <location>
        <begin position="155"/>
        <end position="272"/>
    </location>
</feature>
<dbReference type="InterPro" id="IPR027417">
    <property type="entry name" value="P-loop_NTPase"/>
</dbReference>
<name>A0A2P1PXG7_9GAMM</name>
<dbReference type="InterPro" id="IPR011646">
    <property type="entry name" value="KAP_P-loop"/>
</dbReference>
<protein>
    <recommendedName>
        <fullName evidence="1">KAP NTPase domain-containing protein</fullName>
    </recommendedName>
</protein>
<dbReference type="Gene3D" id="3.40.50.300">
    <property type="entry name" value="P-loop containing nucleotide triphosphate hydrolases"/>
    <property type="match status" value="1"/>
</dbReference>
<dbReference type="EMBL" id="CP027860">
    <property type="protein sequence ID" value="AVP99526.1"/>
    <property type="molecule type" value="Genomic_DNA"/>
</dbReference>
<dbReference type="SUPFAM" id="SSF52540">
    <property type="entry name" value="P-loop containing nucleoside triphosphate hydrolases"/>
    <property type="match status" value="1"/>
</dbReference>
<gene>
    <name evidence="2" type="ORF">C7S18_21155</name>
</gene>
<organism evidence="2 3">
    <name type="scientific">Ahniella affigens</name>
    <dbReference type="NCBI Taxonomy" id="2021234"/>
    <lineage>
        <taxon>Bacteria</taxon>
        <taxon>Pseudomonadati</taxon>
        <taxon>Pseudomonadota</taxon>
        <taxon>Gammaproteobacteria</taxon>
        <taxon>Lysobacterales</taxon>
        <taxon>Rhodanobacteraceae</taxon>
        <taxon>Ahniella</taxon>
    </lineage>
</organism>
<evidence type="ECO:0000259" key="1">
    <source>
        <dbReference type="Pfam" id="PF07693"/>
    </source>
</evidence>
<dbReference type="AlphaFoldDB" id="A0A2P1PXG7"/>
<sequence length="638" mass="72972">MLVAIVKETYMQQGKTVSGSEGILPESNHCIRDRSATMNPNQHIKDFLSYYLSFQVPPQFAVLLDGPWGIGKTFFVKSIVNSPSNGEPKHVYVSLYGLTSFDEIDDAIFRSMYPVLESKGAKIGGRALKTIGKYLNIEIDLKTKEFINRAGTDLYIFDDLERCELPINAVMGYINGFVEHDGRKVIIIANEAEIKDAEGYRRIREKLIGKTFHVQSVFNDAMDSFTDSIQNALVRSAVQANSSLISDIYHKCELNNLRVLQQTIWDFGRVHSCLEDRHRANDKAMAELMGLLFALSFEIKVGRLTCDDLKDRFSNLFVYSMKRESHEVPPPRIYVANSRYPTVNLASTILSDETLVNVIVRGFVDKDQIREDLDRSSFFMTVAREPSWRTVWNAHERKEEEVNGAIAEMERAFTNHEFVVTGEMLHVFGLRLWLANLGAISRSKREVVGECKDYIDFLYSNRGLELPSKHESLTRFSFDSYDGLAIHQADTSEYREVRDYLDEKRRDQDVERRPEIAEQLLANMANDVSLFTRRICLTNHDDNEFYDIPVLASLDPQRFTEKLLDLHPQEQRAAIFALQLRYERGRIDGELAAEREWAAKVRELLLDASNRMTPVSKVILQALVAFGLEEALGIQSKS</sequence>
<dbReference type="KEGG" id="xba:C7S18_21155"/>
<feature type="domain" description="KAP NTPase" evidence="1">
    <location>
        <begin position="48"/>
        <end position="141"/>
    </location>
</feature>
<accession>A0A2P1PXG7</accession>
<keyword evidence="3" id="KW-1185">Reference proteome</keyword>
<evidence type="ECO:0000313" key="2">
    <source>
        <dbReference type="EMBL" id="AVP99526.1"/>
    </source>
</evidence>
<dbReference type="Pfam" id="PF07693">
    <property type="entry name" value="KAP_NTPase"/>
    <property type="match status" value="2"/>
</dbReference>
<reference evidence="2 3" key="1">
    <citation type="submission" date="2018-03" db="EMBL/GenBank/DDBJ databases">
        <title>Ahniella affigens gen. nov., sp. nov., a gammaproteobacterium isolated from sandy soil near a stream.</title>
        <authorList>
            <person name="Ko Y."/>
            <person name="Kim J.-H."/>
        </authorList>
    </citation>
    <scope>NUCLEOTIDE SEQUENCE [LARGE SCALE GENOMIC DNA]</scope>
    <source>
        <strain evidence="2 3">D13</strain>
    </source>
</reference>
<proteinExistence type="predicted"/>
<evidence type="ECO:0000313" key="3">
    <source>
        <dbReference type="Proteomes" id="UP000241074"/>
    </source>
</evidence>